<organism evidence="2 3">
    <name type="scientific">Streblomastix strix</name>
    <dbReference type="NCBI Taxonomy" id="222440"/>
    <lineage>
        <taxon>Eukaryota</taxon>
        <taxon>Metamonada</taxon>
        <taxon>Preaxostyla</taxon>
        <taxon>Oxymonadida</taxon>
        <taxon>Streblomastigidae</taxon>
        <taxon>Streblomastix</taxon>
    </lineage>
</organism>
<comment type="caution">
    <text evidence="2">The sequence shown here is derived from an EMBL/GenBank/DDBJ whole genome shotgun (WGS) entry which is preliminary data.</text>
</comment>
<reference evidence="2 3" key="1">
    <citation type="submission" date="2019-03" db="EMBL/GenBank/DDBJ databases">
        <title>Single cell metagenomics reveals metabolic interactions within the superorganism composed of flagellate Streblomastix strix and complex community of Bacteroidetes bacteria on its surface.</title>
        <authorList>
            <person name="Treitli S.C."/>
            <person name="Kolisko M."/>
            <person name="Husnik F."/>
            <person name="Keeling P."/>
            <person name="Hampl V."/>
        </authorList>
    </citation>
    <scope>NUCLEOTIDE SEQUENCE [LARGE SCALE GENOMIC DNA]</scope>
    <source>
        <strain evidence="2">ST1C</strain>
    </source>
</reference>
<sequence>MNNQHHKKSSSIQIQHYDTEIVDVDRKLVVYDATHKHSLQASGIITVDTPSDFMKNHPSKPGETRKQPDFEPKLIYDDEL</sequence>
<accession>A0A5J4UKN3</accession>
<proteinExistence type="predicted"/>
<gene>
    <name evidence="2" type="ORF">EZS28_033414</name>
</gene>
<feature type="region of interest" description="Disordered" evidence="1">
    <location>
        <begin position="50"/>
        <end position="80"/>
    </location>
</feature>
<protein>
    <submittedName>
        <fullName evidence="2">Uncharacterized protein</fullName>
    </submittedName>
</protein>
<evidence type="ECO:0000313" key="3">
    <source>
        <dbReference type="Proteomes" id="UP000324800"/>
    </source>
</evidence>
<dbReference type="EMBL" id="SNRW01014810">
    <property type="protein sequence ID" value="KAA6371059.1"/>
    <property type="molecule type" value="Genomic_DNA"/>
</dbReference>
<dbReference type="Proteomes" id="UP000324800">
    <property type="component" value="Unassembled WGS sequence"/>
</dbReference>
<dbReference type="AlphaFoldDB" id="A0A5J4UKN3"/>
<feature type="compositionally biased region" description="Basic and acidic residues" evidence="1">
    <location>
        <begin position="60"/>
        <end position="80"/>
    </location>
</feature>
<evidence type="ECO:0000313" key="2">
    <source>
        <dbReference type="EMBL" id="KAA6371059.1"/>
    </source>
</evidence>
<evidence type="ECO:0000256" key="1">
    <source>
        <dbReference type="SAM" id="MobiDB-lite"/>
    </source>
</evidence>
<name>A0A5J4UKN3_9EUKA</name>